<sequence length="209" mass="22409">MAKLSIAALVATVYIPSVRSSLGSMFAHDFHTRRTRRLVSTITPEALCNGPCGHKANGLGGVKARLRGVLKGNVIPPYSLGNPPPSTNGGVAGTDLEKKTLAAPQQQQVIELSNEYGMKPFDARVRDSKTASRSLVPYRPQCRSHQHPRGTNGKLVSDIELLGLDPPGVVFTCSVEDLAGLGEDLNKDRARSSSLLAIYPLTTPRRGEN</sequence>
<keyword evidence="2" id="KW-1185">Reference proteome</keyword>
<evidence type="ECO:0000313" key="1">
    <source>
        <dbReference type="EMBL" id="KAK0734807.1"/>
    </source>
</evidence>
<dbReference type="GeneID" id="85322540"/>
<dbReference type="AlphaFoldDB" id="A0AA40BIG1"/>
<reference evidence="1" key="1">
    <citation type="submission" date="2023-06" db="EMBL/GenBank/DDBJ databases">
        <title>Genome-scale phylogeny and comparative genomics of the fungal order Sordariales.</title>
        <authorList>
            <consortium name="Lawrence Berkeley National Laboratory"/>
            <person name="Hensen N."/>
            <person name="Bonometti L."/>
            <person name="Westerberg I."/>
            <person name="Brannstrom I.O."/>
            <person name="Guillou S."/>
            <person name="Cros-Aarteil S."/>
            <person name="Calhoun S."/>
            <person name="Haridas S."/>
            <person name="Kuo A."/>
            <person name="Mondo S."/>
            <person name="Pangilinan J."/>
            <person name="Riley R."/>
            <person name="LaButti K."/>
            <person name="Andreopoulos B."/>
            <person name="Lipzen A."/>
            <person name="Chen C."/>
            <person name="Yanf M."/>
            <person name="Daum C."/>
            <person name="Ng V."/>
            <person name="Clum A."/>
            <person name="Steindorff A."/>
            <person name="Ohm R."/>
            <person name="Martin F."/>
            <person name="Silar P."/>
            <person name="Natvig D."/>
            <person name="Lalanne C."/>
            <person name="Gautier V."/>
            <person name="Ament-velasquez S.L."/>
            <person name="Kruys A."/>
            <person name="Hutchinson M.I."/>
            <person name="Powell A.J."/>
            <person name="Barry K."/>
            <person name="Miller A.N."/>
            <person name="Grigoriev I.V."/>
            <person name="Debuchy R."/>
            <person name="Gladieux P."/>
            <person name="Thoren M.H."/>
            <person name="Johannesson H."/>
        </authorList>
    </citation>
    <scope>NUCLEOTIDE SEQUENCE</scope>
    <source>
        <strain evidence="1">SMH2392-1A</strain>
    </source>
</reference>
<dbReference type="EMBL" id="JAUIRO010000001">
    <property type="protein sequence ID" value="KAK0734807.1"/>
    <property type="molecule type" value="Genomic_DNA"/>
</dbReference>
<dbReference type="Proteomes" id="UP001172101">
    <property type="component" value="Unassembled WGS sequence"/>
</dbReference>
<gene>
    <name evidence="1" type="ORF">B0T26DRAFT_671044</name>
</gene>
<accession>A0AA40BIG1</accession>
<proteinExistence type="predicted"/>
<organism evidence="1 2">
    <name type="scientific">Lasiosphaeria miniovina</name>
    <dbReference type="NCBI Taxonomy" id="1954250"/>
    <lineage>
        <taxon>Eukaryota</taxon>
        <taxon>Fungi</taxon>
        <taxon>Dikarya</taxon>
        <taxon>Ascomycota</taxon>
        <taxon>Pezizomycotina</taxon>
        <taxon>Sordariomycetes</taxon>
        <taxon>Sordariomycetidae</taxon>
        <taxon>Sordariales</taxon>
        <taxon>Lasiosphaeriaceae</taxon>
        <taxon>Lasiosphaeria</taxon>
    </lineage>
</organism>
<dbReference type="RefSeq" id="XP_060303684.1">
    <property type="nucleotide sequence ID" value="XM_060439270.1"/>
</dbReference>
<evidence type="ECO:0000313" key="2">
    <source>
        <dbReference type="Proteomes" id="UP001172101"/>
    </source>
</evidence>
<comment type="caution">
    <text evidence="1">The sequence shown here is derived from an EMBL/GenBank/DDBJ whole genome shotgun (WGS) entry which is preliminary data.</text>
</comment>
<protein>
    <submittedName>
        <fullName evidence="1">Uncharacterized protein</fullName>
    </submittedName>
</protein>
<name>A0AA40BIG1_9PEZI</name>